<reference evidence="2" key="1">
    <citation type="journal article" date="2013" name="Nature">
        <title>Draft genome of the wheat A-genome progenitor Triticum urartu.</title>
        <authorList>
            <person name="Ling H.Q."/>
            <person name="Zhao S."/>
            <person name="Liu D."/>
            <person name="Wang J."/>
            <person name="Sun H."/>
            <person name="Zhang C."/>
            <person name="Fan H."/>
            <person name="Li D."/>
            <person name="Dong L."/>
            <person name="Tao Y."/>
            <person name="Gao C."/>
            <person name="Wu H."/>
            <person name="Li Y."/>
            <person name="Cui Y."/>
            <person name="Guo X."/>
            <person name="Zheng S."/>
            <person name="Wang B."/>
            <person name="Yu K."/>
            <person name="Liang Q."/>
            <person name="Yang W."/>
            <person name="Lou X."/>
            <person name="Chen J."/>
            <person name="Feng M."/>
            <person name="Jian J."/>
            <person name="Zhang X."/>
            <person name="Luo G."/>
            <person name="Jiang Y."/>
            <person name="Liu J."/>
            <person name="Wang Z."/>
            <person name="Sha Y."/>
            <person name="Zhang B."/>
            <person name="Wu H."/>
            <person name="Tang D."/>
            <person name="Shen Q."/>
            <person name="Xue P."/>
            <person name="Zou S."/>
            <person name="Wang X."/>
            <person name="Liu X."/>
            <person name="Wang F."/>
            <person name="Yang Y."/>
            <person name="An X."/>
            <person name="Dong Z."/>
            <person name="Zhang K."/>
            <person name="Zhang X."/>
            <person name="Luo M.C."/>
            <person name="Dvorak J."/>
            <person name="Tong Y."/>
            <person name="Wang J."/>
            <person name="Yang H."/>
            <person name="Li Z."/>
            <person name="Wang D."/>
            <person name="Zhang A."/>
            <person name="Wang J."/>
        </authorList>
    </citation>
    <scope>NUCLEOTIDE SEQUENCE</scope>
    <source>
        <strain evidence="2">cv. G1812</strain>
    </source>
</reference>
<keyword evidence="2" id="KW-1185">Reference proteome</keyword>
<name>A0A8R7UZZ4_TRIUA</name>
<reference evidence="1" key="2">
    <citation type="submission" date="2018-03" db="EMBL/GenBank/DDBJ databases">
        <title>The Triticum urartu genome reveals the dynamic nature of wheat genome evolution.</title>
        <authorList>
            <person name="Ling H."/>
            <person name="Ma B."/>
            <person name="Shi X."/>
            <person name="Liu H."/>
            <person name="Dong L."/>
            <person name="Sun H."/>
            <person name="Cao Y."/>
            <person name="Gao Q."/>
            <person name="Zheng S."/>
            <person name="Li Y."/>
            <person name="Yu Y."/>
            <person name="Du H."/>
            <person name="Qi M."/>
            <person name="Li Y."/>
            <person name="Yu H."/>
            <person name="Cui Y."/>
            <person name="Wang N."/>
            <person name="Chen C."/>
            <person name="Wu H."/>
            <person name="Zhao Y."/>
            <person name="Zhang J."/>
            <person name="Li Y."/>
            <person name="Zhou W."/>
            <person name="Zhang B."/>
            <person name="Hu W."/>
            <person name="Eijk M."/>
            <person name="Tang J."/>
            <person name="Witsenboer H."/>
            <person name="Zhao S."/>
            <person name="Li Z."/>
            <person name="Zhang A."/>
            <person name="Wang D."/>
            <person name="Liang C."/>
        </authorList>
    </citation>
    <scope>NUCLEOTIDE SEQUENCE [LARGE SCALE GENOMIC DNA]</scope>
    <source>
        <strain evidence="1">cv. G1812</strain>
    </source>
</reference>
<dbReference type="AlphaFoldDB" id="A0A8R7UZZ4"/>
<reference evidence="1" key="3">
    <citation type="submission" date="2022-06" db="UniProtKB">
        <authorList>
            <consortium name="EnsemblPlants"/>
        </authorList>
    </citation>
    <scope>IDENTIFICATION</scope>
</reference>
<dbReference type="EnsemblPlants" id="TuG1812G0700001090.01.T01">
    <property type="protein sequence ID" value="TuG1812G0700001090.01.T01.cds440299"/>
    <property type="gene ID" value="TuG1812G0700001090.01"/>
</dbReference>
<evidence type="ECO:0000313" key="2">
    <source>
        <dbReference type="Proteomes" id="UP000015106"/>
    </source>
</evidence>
<protein>
    <submittedName>
        <fullName evidence="1">Uncharacterized protein</fullName>
    </submittedName>
</protein>
<evidence type="ECO:0000313" key="1">
    <source>
        <dbReference type="EnsemblPlants" id="TuG1812G0700001090.01.T01.cds440299"/>
    </source>
</evidence>
<proteinExistence type="predicted"/>
<accession>A0A8R7UZZ4</accession>
<dbReference type="Gramene" id="TuG1812G0700001090.01.T01">
    <property type="protein sequence ID" value="TuG1812G0700001090.01.T01.cds440299"/>
    <property type="gene ID" value="TuG1812G0700001090.01"/>
</dbReference>
<dbReference type="Proteomes" id="UP000015106">
    <property type="component" value="Chromosome 7"/>
</dbReference>
<organism evidence="1 2">
    <name type="scientific">Triticum urartu</name>
    <name type="common">Red wild einkorn</name>
    <name type="synonym">Crithodium urartu</name>
    <dbReference type="NCBI Taxonomy" id="4572"/>
    <lineage>
        <taxon>Eukaryota</taxon>
        <taxon>Viridiplantae</taxon>
        <taxon>Streptophyta</taxon>
        <taxon>Embryophyta</taxon>
        <taxon>Tracheophyta</taxon>
        <taxon>Spermatophyta</taxon>
        <taxon>Magnoliopsida</taxon>
        <taxon>Liliopsida</taxon>
        <taxon>Poales</taxon>
        <taxon>Poaceae</taxon>
        <taxon>BOP clade</taxon>
        <taxon>Pooideae</taxon>
        <taxon>Triticodae</taxon>
        <taxon>Triticeae</taxon>
        <taxon>Triticinae</taxon>
        <taxon>Triticum</taxon>
    </lineage>
</organism>
<sequence>MIFAFTLPTVSEPSTSRSWAVLFSNLTWIFIDLSNNKHFNQQPSTSNGSELAIGCCLDRDMLRSSRAYLERFLWRGRRAGDWFLGGGWAVVGERGRDRSEFWL</sequence>